<comment type="subcellular location">
    <subcellularLocation>
        <location evidence="1">Membrane</location>
        <topology evidence="1">Multi-pass membrane protein</topology>
    </subcellularLocation>
</comment>
<evidence type="ECO:0000256" key="4">
    <source>
        <dbReference type="ARBA" id="ARBA00022989"/>
    </source>
</evidence>
<feature type="compositionally biased region" description="Low complexity" evidence="6">
    <location>
        <begin position="552"/>
        <end position="561"/>
    </location>
</feature>
<keyword evidence="5 7" id="KW-0472">Membrane</keyword>
<evidence type="ECO:0000256" key="7">
    <source>
        <dbReference type="SAM" id="Phobius"/>
    </source>
</evidence>
<dbReference type="InterPro" id="IPR026767">
    <property type="entry name" value="Tmem151"/>
</dbReference>
<dbReference type="RefSeq" id="XP_055880383.1">
    <property type="nucleotide sequence ID" value="XM_056024408.1"/>
</dbReference>
<dbReference type="GO" id="GO:0016020">
    <property type="term" value="C:membrane"/>
    <property type="evidence" value="ECO:0007669"/>
    <property type="project" value="UniProtKB-SubCell"/>
</dbReference>
<reference evidence="9" key="1">
    <citation type="submission" date="2025-08" db="UniProtKB">
        <authorList>
            <consortium name="RefSeq"/>
        </authorList>
    </citation>
    <scope>IDENTIFICATION</scope>
</reference>
<evidence type="ECO:0000313" key="9">
    <source>
        <dbReference type="RefSeq" id="XP_055880383.1"/>
    </source>
</evidence>
<evidence type="ECO:0000256" key="1">
    <source>
        <dbReference type="ARBA" id="ARBA00004141"/>
    </source>
</evidence>
<dbReference type="Proteomes" id="UP001165740">
    <property type="component" value="Chromosome 3"/>
</dbReference>
<dbReference type="PANTHER" id="PTHR31893:SF5">
    <property type="entry name" value="TRANSMEMBRANE PROTEIN 151 HOMOLOG"/>
    <property type="match status" value="1"/>
</dbReference>
<keyword evidence="4 7" id="KW-1133">Transmembrane helix</keyword>
<proteinExistence type="inferred from homology"/>
<evidence type="ECO:0000256" key="2">
    <source>
        <dbReference type="ARBA" id="ARBA00009583"/>
    </source>
</evidence>
<feature type="transmembrane region" description="Helical" evidence="7">
    <location>
        <begin position="30"/>
        <end position="51"/>
    </location>
</feature>
<feature type="region of interest" description="Disordered" evidence="6">
    <location>
        <begin position="506"/>
        <end position="564"/>
    </location>
</feature>
<keyword evidence="3 7" id="KW-0812">Transmembrane</keyword>
<evidence type="ECO:0000256" key="5">
    <source>
        <dbReference type="ARBA" id="ARBA00023136"/>
    </source>
</evidence>
<dbReference type="GeneID" id="106053245"/>
<dbReference type="PANTHER" id="PTHR31893">
    <property type="entry name" value="TRANSMEMBRANE PROTEIN 151 HOMOLOG"/>
    <property type="match status" value="1"/>
</dbReference>
<evidence type="ECO:0000256" key="6">
    <source>
        <dbReference type="SAM" id="MobiDB-lite"/>
    </source>
</evidence>
<accession>A0A9W2ZZR8</accession>
<sequence length="845" mass="94220">MKLEDQYSDLQGPIRQSLFASLRKDGHWKCFCLTALIIGCLVAITWCHLTIVHKRILTYMEVSISTSSDRLGPCKEGYIYIPVAFVIMLYLVYLVECWHSHSRLELSYKCDIDTVYSTITRMQNAQPVIWWKATCYHYVRRTRHVLRYRNGDAFTSTQVYYERVDSKTASAAYNYSQAGVKDISRPLSDLEKYPAIKIKISKGFSFANLDTEFDFEEQRAQFFQEYETKDDYMEGREGMDLLNVDFKEYMIAFRDPDRLPWYVSHAVFWLASLVLLSWPLRAIIEYKTAHLHYHIHKLFGSNYLDSENYPNMMSRVSTMNSVDLEMSIRNNNVIVPSYSEVALTDAHLRRDYGAIKTRASRFPRSLTNVTLASRSSSVARPLTPAVTMNQVKRFKSCSAFVKSESTESALGNNTVRHQIQQLLRDRHRLQNKMAGNSSSSISGISMANGNVRFNVGTPVSPDDTSLSQSFSCHSVASFRGIAITPSDVGAATSSRASRPRYQIKCSQGVVKSKKSNNKTQTFGSIIRSKSVPGSAQGPHDLASSFLSHPIDSPSEASTSSDSGHRFVHSQVIPSCRTQMLKQLTGPVMTGLPSPPSYDVAIRMKRITSPCRAQLITAAPARLPNTQGEIRLAEFSLAPRMKREIPVTGSLGFHDRKHSTDLITSVQPAGQQIDNDLSEITFLGAVGNNSYGGVETQSVSHVPTTINIQQPPIDQSLLIQHAPNQLSPRPFPPPLKSLPKVCIPNVPSDSEDSDSDYLPSAASELGSLENVQFEHDQVRISQTLQETEGSIDRAQGYTPGPAQERLTLLNRSVERNTPSTSVASAAVALANSHRRPLGANHKETPV</sequence>
<protein>
    <submittedName>
        <fullName evidence="9">Transmembrane protein 151 homolog isoform X1</fullName>
    </submittedName>
</protein>
<feature type="transmembrane region" description="Helical" evidence="7">
    <location>
        <begin position="259"/>
        <end position="280"/>
    </location>
</feature>
<name>A0A9W2ZZR8_BIOGL</name>
<evidence type="ECO:0000313" key="8">
    <source>
        <dbReference type="Proteomes" id="UP001165740"/>
    </source>
</evidence>
<keyword evidence="8" id="KW-1185">Reference proteome</keyword>
<feature type="transmembrane region" description="Helical" evidence="7">
    <location>
        <begin position="77"/>
        <end position="95"/>
    </location>
</feature>
<comment type="similarity">
    <text evidence="2">Belongs to the TMEM151 family.</text>
</comment>
<dbReference type="AlphaFoldDB" id="A0A9W2ZZR8"/>
<gene>
    <name evidence="9" type="primary">LOC106053245</name>
</gene>
<dbReference type="OrthoDB" id="190434at2759"/>
<evidence type="ECO:0000256" key="3">
    <source>
        <dbReference type="ARBA" id="ARBA00022692"/>
    </source>
</evidence>
<dbReference type="Pfam" id="PF14857">
    <property type="entry name" value="TMEM151"/>
    <property type="match status" value="1"/>
</dbReference>
<organism evidence="8 9">
    <name type="scientific">Biomphalaria glabrata</name>
    <name type="common">Bloodfluke planorb</name>
    <name type="synonym">Freshwater snail</name>
    <dbReference type="NCBI Taxonomy" id="6526"/>
    <lineage>
        <taxon>Eukaryota</taxon>
        <taxon>Metazoa</taxon>
        <taxon>Spiralia</taxon>
        <taxon>Lophotrochozoa</taxon>
        <taxon>Mollusca</taxon>
        <taxon>Gastropoda</taxon>
        <taxon>Heterobranchia</taxon>
        <taxon>Euthyneura</taxon>
        <taxon>Panpulmonata</taxon>
        <taxon>Hygrophila</taxon>
        <taxon>Lymnaeoidea</taxon>
        <taxon>Planorbidae</taxon>
        <taxon>Biomphalaria</taxon>
    </lineage>
</organism>